<dbReference type="CAZy" id="GH28">
    <property type="family name" value="Glycoside Hydrolase Family 28"/>
</dbReference>
<name>Q02B94_SOLUE</name>
<evidence type="ECO:0000256" key="4">
    <source>
        <dbReference type="RuleBase" id="RU361169"/>
    </source>
</evidence>
<feature type="compositionally biased region" description="Basic and acidic residues" evidence="5">
    <location>
        <begin position="519"/>
        <end position="528"/>
    </location>
</feature>
<dbReference type="PANTHER" id="PTHR31339">
    <property type="entry name" value="PECTIN LYASE-RELATED"/>
    <property type="match status" value="1"/>
</dbReference>
<evidence type="ECO:0000313" key="8">
    <source>
        <dbReference type="EMBL" id="ABJ81672.1"/>
    </source>
</evidence>
<dbReference type="HOGENOM" id="CLU_016031_8_3_0"/>
<dbReference type="InterPro" id="IPR011050">
    <property type="entry name" value="Pectin_lyase_fold/virulence"/>
</dbReference>
<dbReference type="InterPro" id="IPR012334">
    <property type="entry name" value="Pectin_lyas_fold"/>
</dbReference>
<organism evidence="8">
    <name type="scientific">Solibacter usitatus (strain Ellin6076)</name>
    <dbReference type="NCBI Taxonomy" id="234267"/>
    <lineage>
        <taxon>Bacteria</taxon>
        <taxon>Pseudomonadati</taxon>
        <taxon>Acidobacteriota</taxon>
        <taxon>Terriglobia</taxon>
        <taxon>Bryobacterales</taxon>
        <taxon>Solibacteraceae</taxon>
        <taxon>Candidatus Solibacter</taxon>
    </lineage>
</organism>
<feature type="chain" id="PRO_5004163857" evidence="6">
    <location>
        <begin position="22"/>
        <end position="528"/>
    </location>
</feature>
<evidence type="ECO:0000256" key="2">
    <source>
        <dbReference type="ARBA" id="ARBA00022801"/>
    </source>
</evidence>
<keyword evidence="3 4" id="KW-0326">Glycosidase</keyword>
<feature type="domain" description="Rhamnogalacturonase A/B/Epimerase-like pectate lyase" evidence="7">
    <location>
        <begin position="24"/>
        <end position="78"/>
    </location>
</feature>
<gene>
    <name evidence="8" type="ordered locus">Acid_0671</name>
</gene>
<dbReference type="InterPro" id="IPR000743">
    <property type="entry name" value="Glyco_hydro_28"/>
</dbReference>
<dbReference type="Pfam" id="PF12708">
    <property type="entry name" value="Pect-lyase_RHGA_epim"/>
    <property type="match status" value="1"/>
</dbReference>
<dbReference type="PANTHER" id="PTHR31339:SF9">
    <property type="entry name" value="PLASMIN AND FIBRONECTIN-BINDING PROTEIN A"/>
    <property type="match status" value="1"/>
</dbReference>
<dbReference type="GO" id="GO:0005975">
    <property type="term" value="P:carbohydrate metabolic process"/>
    <property type="evidence" value="ECO:0007669"/>
    <property type="project" value="InterPro"/>
</dbReference>
<dbReference type="Pfam" id="PF00295">
    <property type="entry name" value="Glyco_hydro_28"/>
    <property type="match status" value="1"/>
</dbReference>
<keyword evidence="2 4" id="KW-0378">Hydrolase</keyword>
<proteinExistence type="inferred from homology"/>
<dbReference type="InParanoid" id="Q02B94"/>
<reference evidence="8" key="1">
    <citation type="submission" date="2006-10" db="EMBL/GenBank/DDBJ databases">
        <title>Complete sequence of Solibacter usitatus Ellin6076.</title>
        <authorList>
            <consortium name="US DOE Joint Genome Institute"/>
            <person name="Copeland A."/>
            <person name="Lucas S."/>
            <person name="Lapidus A."/>
            <person name="Barry K."/>
            <person name="Detter J.C."/>
            <person name="Glavina del Rio T."/>
            <person name="Hammon N."/>
            <person name="Israni S."/>
            <person name="Dalin E."/>
            <person name="Tice H."/>
            <person name="Pitluck S."/>
            <person name="Thompson L.S."/>
            <person name="Brettin T."/>
            <person name="Bruce D."/>
            <person name="Han C."/>
            <person name="Tapia R."/>
            <person name="Gilna P."/>
            <person name="Schmutz J."/>
            <person name="Larimer F."/>
            <person name="Land M."/>
            <person name="Hauser L."/>
            <person name="Kyrpides N."/>
            <person name="Mikhailova N."/>
            <person name="Janssen P.H."/>
            <person name="Kuske C.R."/>
            <person name="Richardson P."/>
        </authorList>
    </citation>
    <scope>NUCLEOTIDE SEQUENCE</scope>
    <source>
        <strain evidence="8">Ellin6076</strain>
    </source>
</reference>
<dbReference type="InterPro" id="IPR006626">
    <property type="entry name" value="PbH1"/>
</dbReference>
<evidence type="ECO:0000256" key="6">
    <source>
        <dbReference type="SAM" id="SignalP"/>
    </source>
</evidence>
<sequence precursor="true">MGLLKRGVLALWIGASAWAAAPVFNIADYGARKDGSALATEAFRSAIQAAKAAGGGTVYVPAGQYISGPIELVSNLVLHIDAGATLRFPATRLPFSRGRWQGIEALTPVPLIGGRNLENVSITGRGVLTTSQPEWTRIMGDPGSGPDWLHLLEILELKKPIPDQEYQKAAPQLLPMFISLMESKNVLIQGIHIVGSAMWPIQLVYDDNAVVSGVMVETFGGHDTGGIYVDSSRNVRISDCYIDTGDDGIVIKSGKDADGRRVNRPAENISITNCNVHRAHGAVVLGSEISGWIRNLVASNITCDGTQMGVRIKTRRGRGGGIEDVRFDNWTMQNVARGINISSFYVMAPENKSTPPEEPVSERTSIYRNIAISHMTINNSRLVIDIEGIPEMPIDGLRISDIVATAQIGMKAYNTKAMELHNVQLSAKTGPVFLIRDSTDLELDNVGSRRPLEEAPVVRLDHCPGAILRGSRAFAGTGTFLSVAPGELKGIVMEGNRLDSARKPAEESAKSYPMLPESATERTWTEKY</sequence>
<dbReference type="OrthoDB" id="127602at2"/>
<dbReference type="GO" id="GO:0004650">
    <property type="term" value="F:polygalacturonase activity"/>
    <property type="evidence" value="ECO:0007669"/>
    <property type="project" value="InterPro"/>
</dbReference>
<accession>Q02B94</accession>
<evidence type="ECO:0000256" key="1">
    <source>
        <dbReference type="ARBA" id="ARBA00008834"/>
    </source>
</evidence>
<dbReference type="InterPro" id="IPR024535">
    <property type="entry name" value="RHGA/B-epi-like_pectate_lyase"/>
</dbReference>
<dbReference type="STRING" id="234267.Acid_0671"/>
<dbReference type="Gene3D" id="2.160.20.10">
    <property type="entry name" value="Single-stranded right-handed beta-helix, Pectin lyase-like"/>
    <property type="match status" value="1"/>
</dbReference>
<keyword evidence="6" id="KW-0732">Signal</keyword>
<dbReference type="eggNOG" id="COG5434">
    <property type="taxonomic scope" value="Bacteria"/>
</dbReference>
<dbReference type="KEGG" id="sus:Acid_0671"/>
<dbReference type="AlphaFoldDB" id="Q02B94"/>
<dbReference type="EMBL" id="CP000473">
    <property type="protein sequence ID" value="ABJ81672.1"/>
    <property type="molecule type" value="Genomic_DNA"/>
</dbReference>
<protein>
    <submittedName>
        <fullName evidence="8">Glycoside hydrolase, family 28</fullName>
    </submittedName>
</protein>
<feature type="signal peptide" evidence="6">
    <location>
        <begin position="1"/>
        <end position="21"/>
    </location>
</feature>
<dbReference type="InterPro" id="IPR051801">
    <property type="entry name" value="GH28_Enzymes"/>
</dbReference>
<evidence type="ECO:0000256" key="5">
    <source>
        <dbReference type="SAM" id="MobiDB-lite"/>
    </source>
</evidence>
<dbReference type="SMART" id="SM00710">
    <property type="entry name" value="PbH1"/>
    <property type="match status" value="6"/>
</dbReference>
<evidence type="ECO:0000256" key="3">
    <source>
        <dbReference type="ARBA" id="ARBA00023295"/>
    </source>
</evidence>
<comment type="similarity">
    <text evidence="1 4">Belongs to the glycosyl hydrolase 28 family.</text>
</comment>
<feature type="region of interest" description="Disordered" evidence="5">
    <location>
        <begin position="502"/>
        <end position="528"/>
    </location>
</feature>
<evidence type="ECO:0000259" key="7">
    <source>
        <dbReference type="Pfam" id="PF12708"/>
    </source>
</evidence>
<dbReference type="SUPFAM" id="SSF51126">
    <property type="entry name" value="Pectin lyase-like"/>
    <property type="match status" value="1"/>
</dbReference>